<dbReference type="Proteomes" id="UP000605013">
    <property type="component" value="Unassembled WGS sequence"/>
</dbReference>
<dbReference type="NCBIfam" id="NF037970">
    <property type="entry name" value="vanZ_1"/>
    <property type="match status" value="1"/>
</dbReference>
<evidence type="ECO:0000259" key="2">
    <source>
        <dbReference type="Pfam" id="PF04892"/>
    </source>
</evidence>
<sequence length="123" mass="14310">MRKTLPIISFGYSLLLLYVCLVNVNEVVEIPSYNDKLTHLIAYFLFTSVWFLFFYGFQKKTKKQALTRSFIFAIVFGIIIEVLQKVLTEHRQADYKDLIANVIGALIAVIIINLITYWKVKNN</sequence>
<proteinExistence type="predicted"/>
<evidence type="ECO:0000313" key="4">
    <source>
        <dbReference type="Proteomes" id="UP000605013"/>
    </source>
</evidence>
<keyword evidence="1" id="KW-0812">Transmembrane</keyword>
<feature type="transmembrane region" description="Helical" evidence="1">
    <location>
        <begin position="37"/>
        <end position="57"/>
    </location>
</feature>
<feature type="transmembrane region" description="Helical" evidence="1">
    <location>
        <begin position="99"/>
        <end position="118"/>
    </location>
</feature>
<organism evidence="3 4">
    <name type="scientific">Olleya sediminilitoris</name>
    <dbReference type="NCBI Taxonomy" id="2795739"/>
    <lineage>
        <taxon>Bacteria</taxon>
        <taxon>Pseudomonadati</taxon>
        <taxon>Bacteroidota</taxon>
        <taxon>Flavobacteriia</taxon>
        <taxon>Flavobacteriales</taxon>
        <taxon>Flavobacteriaceae</taxon>
    </lineage>
</organism>
<keyword evidence="1" id="KW-0472">Membrane</keyword>
<feature type="transmembrane region" description="Helical" evidence="1">
    <location>
        <begin position="69"/>
        <end position="87"/>
    </location>
</feature>
<protein>
    <submittedName>
        <fullName evidence="3">VanZ family protein</fullName>
    </submittedName>
</protein>
<name>A0ABS1WM06_9FLAO</name>
<dbReference type="Pfam" id="PF04892">
    <property type="entry name" value="VanZ"/>
    <property type="match status" value="1"/>
</dbReference>
<dbReference type="InterPro" id="IPR006976">
    <property type="entry name" value="VanZ-like"/>
</dbReference>
<feature type="transmembrane region" description="Helical" evidence="1">
    <location>
        <begin position="7"/>
        <end position="25"/>
    </location>
</feature>
<dbReference type="RefSeq" id="WP_203000573.1">
    <property type="nucleotide sequence ID" value="NZ_JAEMEF010000008.1"/>
</dbReference>
<feature type="domain" description="VanZ-like" evidence="2">
    <location>
        <begin position="42"/>
        <end position="115"/>
    </location>
</feature>
<gene>
    <name evidence="3" type="ORF">JAO71_10005</name>
</gene>
<dbReference type="PANTHER" id="PTHR28008:SF1">
    <property type="entry name" value="DOMAIN PROTEIN, PUTATIVE (AFU_ORTHOLOGUE AFUA_3G10980)-RELATED"/>
    <property type="match status" value="1"/>
</dbReference>
<keyword evidence="4" id="KW-1185">Reference proteome</keyword>
<keyword evidence="1" id="KW-1133">Transmembrane helix</keyword>
<evidence type="ECO:0000256" key="1">
    <source>
        <dbReference type="SAM" id="Phobius"/>
    </source>
</evidence>
<evidence type="ECO:0000313" key="3">
    <source>
        <dbReference type="EMBL" id="MBL7560135.1"/>
    </source>
</evidence>
<comment type="caution">
    <text evidence="3">The sequence shown here is derived from an EMBL/GenBank/DDBJ whole genome shotgun (WGS) entry which is preliminary data.</text>
</comment>
<reference evidence="3 4" key="1">
    <citation type="submission" date="2020-12" db="EMBL/GenBank/DDBJ databases">
        <title>Olleya sediminilitoris sp. nov., isolated from a tidal flat.</title>
        <authorList>
            <person name="Park S."/>
            <person name="Yoon J.-H."/>
        </authorList>
    </citation>
    <scope>NUCLEOTIDE SEQUENCE [LARGE SCALE GENOMIC DNA]</scope>
    <source>
        <strain evidence="3 4">YSTF-M6</strain>
    </source>
</reference>
<dbReference type="PANTHER" id="PTHR28008">
    <property type="entry name" value="DOMAIN PROTEIN, PUTATIVE (AFU_ORTHOLOGUE AFUA_3G10980)-RELATED"/>
    <property type="match status" value="1"/>
</dbReference>
<accession>A0ABS1WM06</accession>
<dbReference type="EMBL" id="JAEMEF010000008">
    <property type="protein sequence ID" value="MBL7560135.1"/>
    <property type="molecule type" value="Genomic_DNA"/>
</dbReference>